<sequence length="1288" mass="143149">MADSKLTTFFISIIFFYFTVTSTAKSSNLVREIKQQSQQEDKEPFVGVNIGTDVSNLLSPADLVSFLQGQKISHIRLYDANPDILKALAKTKIRVIISVPNNQLLAIGSSNTTAASWIGRNVVAYYPQTLITAIAVGDEVLTTVPSSAPLLLPAIQSLYNALVAANLHTQIKVSTPNAASIILDTFPPSQAFFNQSWTSVMVPLLQFLSRTGSPLMMNLYPYYVFMENKGVVPLDNSLFKPLTPSKEMVDPNTLLHYTNVLDAMIDAAYVSMKNLNVTDVVVLVTESGWPSKGDSKEPYATVDNADTYNSNLIKHVLDRSGTPLHPEITSSVYIYELFNEDLRSPPVSEANWGLFYSNSTPVYLLHVSGSGTFLANDTTNQTYCIAMDGVDSKTLQAALDWACGPGRANCSEIQPGEDCYQPNNVKNHASYAFDSYYQKEGRAPGSCDFKGVAMITTTDPSHGSCVFPGSKKVSNKTRTVVNSTEIAEMPYQRVESLVNEACTFLNLYKNSTCEICGTRAPVSSVSSLKDLKDTSLDGKLDSSVGSVFLPLRPCSKRKIMEPEVPEVGIEDCVELGSFRGIKASNKAVAVKEDSSSGAVKTSLKILSYNVWFREDLELHMRMKAIGDLIQLHSPDIICFQEVIPAIYDIFRRSNWWKLYRCSVSDDMAESRGYFVMQLSKLPVKSFSCKPFKNSIMGRELSMTEVEVLGDKSLVVATSHLESPCPAPPKWDQMFSKERVEQAQEAINILQKHPNVIFGGDMNWDDKLDGQFPFPDGWIGAWRELRSAEDGFTYDTKSNQMLSGNRSLRKRLDRFVCSLRDFKVTGIDMIGMEAIPGLSYIKEKNVRKEKKLLELPVLPSDHYGLLLTISSLFPKDAKTQAAGGYGGIRIWSRPKIPVPYPLPAGDHTVLAGDWYKNPHYVLRRLLDSGVNLPFPDGLVINGRGWNGYKFNVDPGKTYRFRVSNVGIATSINFRIQGHALKLIEVEGSHTIQNIYTSFDIHLGQSCSFLVTADQAPKDYYVVVSSRFTRRVLTTTAVLHYTNSQQGVSGPVPGAPTVQIGPSLLQAKSIRRNLTASGPRPNPQGSYHYGLITPSRTIMLANSAPYINGKQRYAVNGVSYVQPDTPLKLADYFKIPGVFNLGSIPTSPPSGNNAYFQTSVMAANFREFVEIVFQNWEDTVQSWHMDGYSFFVVGMDGGQWTTASRKGYNLRDTVSRCTVQVYPKSWTAIYVALDNVGMWNIRSENWARQYLGQQFYLRVYSPANSWRDELPIPKNALLCGRARGRHTRPL</sequence>
<evidence type="ECO:0000256" key="4">
    <source>
        <dbReference type="ARBA" id="ARBA00010609"/>
    </source>
</evidence>
<dbReference type="SUPFAM" id="SSF51445">
    <property type="entry name" value="(Trans)glycosidases"/>
    <property type="match status" value="1"/>
</dbReference>
<dbReference type="InterPro" id="IPR001117">
    <property type="entry name" value="Cu-oxidase_2nd"/>
</dbReference>
<dbReference type="FunFam" id="3.20.20.80:FF:000002">
    <property type="entry name" value="Glucan endo-1,3-beta-glucosidase 3"/>
    <property type="match status" value="1"/>
</dbReference>
<comment type="caution">
    <text evidence="16">The sequence shown here is derived from an EMBL/GenBank/DDBJ whole genome shotgun (WGS) entry which is preliminary data.</text>
</comment>
<dbReference type="Gene3D" id="1.20.58.1040">
    <property type="match status" value="1"/>
</dbReference>
<dbReference type="Pfam" id="PF07731">
    <property type="entry name" value="Cu-oxidase_2"/>
    <property type="match status" value="1"/>
</dbReference>
<dbReference type="InterPro" id="IPR008972">
    <property type="entry name" value="Cupredoxin"/>
</dbReference>
<dbReference type="GO" id="GO:0016491">
    <property type="term" value="F:oxidoreductase activity"/>
    <property type="evidence" value="ECO:0007669"/>
    <property type="project" value="InterPro"/>
</dbReference>
<dbReference type="InterPro" id="IPR044965">
    <property type="entry name" value="Glyco_hydro_17_plant"/>
</dbReference>
<dbReference type="InterPro" id="IPR036691">
    <property type="entry name" value="Endo/exonu/phosph_ase_sf"/>
</dbReference>
<dbReference type="GO" id="GO:0042973">
    <property type="term" value="F:glucan endo-1,3-beta-D-glucosidase activity"/>
    <property type="evidence" value="ECO:0007669"/>
    <property type="project" value="UniProtKB-EC"/>
</dbReference>
<dbReference type="GO" id="GO:0005975">
    <property type="term" value="P:carbohydrate metabolic process"/>
    <property type="evidence" value="ECO:0007669"/>
    <property type="project" value="InterPro"/>
</dbReference>
<dbReference type="InterPro" id="IPR012946">
    <property type="entry name" value="X8"/>
</dbReference>
<evidence type="ECO:0000256" key="6">
    <source>
        <dbReference type="ARBA" id="ARBA00022622"/>
    </source>
</evidence>
<organism evidence="16 17">
    <name type="scientific">Corchorus capsularis</name>
    <name type="common">Jute</name>
    <dbReference type="NCBI Taxonomy" id="210143"/>
    <lineage>
        <taxon>Eukaryota</taxon>
        <taxon>Viridiplantae</taxon>
        <taxon>Streptophyta</taxon>
        <taxon>Embryophyta</taxon>
        <taxon>Tracheophyta</taxon>
        <taxon>Spermatophyta</taxon>
        <taxon>Magnoliopsida</taxon>
        <taxon>eudicotyledons</taxon>
        <taxon>Gunneridae</taxon>
        <taxon>Pentapetalae</taxon>
        <taxon>rosids</taxon>
        <taxon>malvids</taxon>
        <taxon>Malvales</taxon>
        <taxon>Malvaceae</taxon>
        <taxon>Grewioideae</taxon>
        <taxon>Apeibeae</taxon>
        <taxon>Corchorus</taxon>
    </lineage>
</organism>
<dbReference type="EC" id="3.2.1.39" evidence="5"/>
<keyword evidence="6" id="KW-0472">Membrane</keyword>
<dbReference type="Proteomes" id="UP000188268">
    <property type="component" value="Unassembled WGS sequence"/>
</dbReference>
<dbReference type="STRING" id="210143.A0A1R3I2M5"/>
<dbReference type="FunFam" id="1.20.58.1040:FF:000009">
    <property type="entry name" value="Glucan endo-1,3-beta-glucosidase 1"/>
    <property type="match status" value="1"/>
</dbReference>
<dbReference type="CDD" id="cd09080">
    <property type="entry name" value="TDP2"/>
    <property type="match status" value="1"/>
</dbReference>
<dbReference type="InterPro" id="IPR034275">
    <property type="entry name" value="CuRO_3_AO-like"/>
</dbReference>
<evidence type="ECO:0000256" key="13">
    <source>
        <dbReference type="RuleBase" id="RU004335"/>
    </source>
</evidence>
<dbReference type="GO" id="GO:0005507">
    <property type="term" value="F:copper ion binding"/>
    <property type="evidence" value="ECO:0007669"/>
    <property type="project" value="InterPro"/>
</dbReference>
<evidence type="ECO:0000256" key="9">
    <source>
        <dbReference type="ARBA" id="ARBA00022821"/>
    </source>
</evidence>
<evidence type="ECO:0000313" key="16">
    <source>
        <dbReference type="EMBL" id="OMO76823.1"/>
    </source>
</evidence>
<dbReference type="InterPro" id="IPR011706">
    <property type="entry name" value="Cu-oxidase_C"/>
</dbReference>
<dbReference type="GO" id="GO:0005886">
    <property type="term" value="C:plasma membrane"/>
    <property type="evidence" value="ECO:0007669"/>
    <property type="project" value="UniProtKB-SubCell"/>
</dbReference>
<dbReference type="GO" id="GO:0098552">
    <property type="term" value="C:side of membrane"/>
    <property type="evidence" value="ECO:0007669"/>
    <property type="project" value="UniProtKB-KW"/>
</dbReference>
<dbReference type="FunFam" id="2.60.40.420:FF:000016">
    <property type="entry name" value="Monocopper oxidase-like protein"/>
    <property type="match status" value="1"/>
</dbReference>
<evidence type="ECO:0000256" key="3">
    <source>
        <dbReference type="ARBA" id="ARBA00008773"/>
    </source>
</evidence>
<evidence type="ECO:0000256" key="1">
    <source>
        <dbReference type="ARBA" id="ARBA00000382"/>
    </source>
</evidence>
<dbReference type="InterPro" id="IPR000490">
    <property type="entry name" value="Glyco_hydro_17"/>
</dbReference>
<evidence type="ECO:0000256" key="7">
    <source>
        <dbReference type="ARBA" id="ARBA00022729"/>
    </source>
</evidence>
<keyword evidence="7" id="KW-0732">Signal</keyword>
<evidence type="ECO:0000256" key="10">
    <source>
        <dbReference type="ARBA" id="ARBA00023157"/>
    </source>
</evidence>
<dbReference type="Gene3D" id="2.60.40.420">
    <property type="entry name" value="Cupredoxins - blue copper proteins"/>
    <property type="match status" value="2"/>
</dbReference>
<dbReference type="Pfam" id="PF07983">
    <property type="entry name" value="X8"/>
    <property type="match status" value="1"/>
</dbReference>
<evidence type="ECO:0000256" key="8">
    <source>
        <dbReference type="ARBA" id="ARBA00022801"/>
    </source>
</evidence>
<dbReference type="FunFam" id="2.60.40.420:FF:000012">
    <property type="entry name" value="Monocopper oxidase-like protein"/>
    <property type="match status" value="1"/>
</dbReference>
<evidence type="ECO:0000259" key="15">
    <source>
        <dbReference type="SMART" id="SM00768"/>
    </source>
</evidence>
<dbReference type="Pfam" id="PF03372">
    <property type="entry name" value="Exo_endo_phos"/>
    <property type="match status" value="1"/>
</dbReference>
<dbReference type="SUPFAM" id="SSF49503">
    <property type="entry name" value="Cupredoxins"/>
    <property type="match status" value="2"/>
</dbReference>
<evidence type="ECO:0000256" key="14">
    <source>
        <dbReference type="RuleBase" id="RU004336"/>
    </source>
</evidence>
<keyword evidence="6" id="KW-0449">Lipoprotein</keyword>
<comment type="subcellular location">
    <subcellularLocation>
        <location evidence="2">Cell membrane</location>
        <topology evidence="2">Lipid-anchor</topology>
        <topology evidence="2">GPI-anchor</topology>
    </subcellularLocation>
</comment>
<comment type="similarity">
    <text evidence="3 13">Belongs to the glycosyl hydrolase 17 family.</text>
</comment>
<dbReference type="OMA" id="WKLYRCS"/>
<dbReference type="SUPFAM" id="SSF56219">
    <property type="entry name" value="DNase I-like"/>
    <property type="match status" value="1"/>
</dbReference>
<evidence type="ECO:0000256" key="2">
    <source>
        <dbReference type="ARBA" id="ARBA00004609"/>
    </source>
</evidence>
<evidence type="ECO:0000313" key="17">
    <source>
        <dbReference type="Proteomes" id="UP000188268"/>
    </source>
</evidence>
<dbReference type="Gramene" id="OMO76823">
    <property type="protein sequence ID" value="OMO76823"/>
    <property type="gene ID" value="CCACVL1_15385"/>
</dbReference>
<dbReference type="InterPro" id="IPR017853">
    <property type="entry name" value="GH"/>
</dbReference>
<dbReference type="Pfam" id="PF00332">
    <property type="entry name" value="Glyco_hydro_17"/>
    <property type="match status" value="1"/>
</dbReference>
<name>A0A1R3I2M5_COCAP</name>
<accession>A0A1R3I2M5</accession>
<dbReference type="Pfam" id="PF00394">
    <property type="entry name" value="Cu-oxidase"/>
    <property type="match status" value="1"/>
</dbReference>
<dbReference type="PANTHER" id="PTHR32227">
    <property type="entry name" value="GLUCAN ENDO-1,3-BETA-GLUCOSIDASE BG1-RELATED-RELATED"/>
    <property type="match status" value="1"/>
</dbReference>
<keyword evidence="6" id="KW-0336">GPI-anchor</keyword>
<keyword evidence="8 14" id="KW-0378">Hydrolase</keyword>
<comment type="catalytic activity">
    <reaction evidence="1">
        <text>Hydrolysis of (1-&gt;3)-beta-D-glucosidic linkages in (1-&gt;3)-beta-D-glucans.</text>
        <dbReference type="EC" id="3.2.1.39"/>
    </reaction>
</comment>
<dbReference type="Gene3D" id="3.60.10.10">
    <property type="entry name" value="Endonuclease/exonuclease/phosphatase"/>
    <property type="match status" value="1"/>
</dbReference>
<keyword evidence="17" id="KW-1185">Reference proteome</keyword>
<keyword evidence="11" id="KW-0325">Glycoprotein</keyword>
<evidence type="ECO:0000256" key="12">
    <source>
        <dbReference type="ARBA" id="ARBA00023295"/>
    </source>
</evidence>
<dbReference type="CDD" id="cd13894">
    <property type="entry name" value="CuRO_3_AAO_like_1"/>
    <property type="match status" value="1"/>
</dbReference>
<feature type="domain" description="X8" evidence="15">
    <location>
        <begin position="382"/>
        <end position="467"/>
    </location>
</feature>
<dbReference type="GO" id="GO:0006952">
    <property type="term" value="P:defense response"/>
    <property type="evidence" value="ECO:0007669"/>
    <property type="project" value="UniProtKB-KW"/>
</dbReference>
<keyword evidence="10" id="KW-1015">Disulfide bond</keyword>
<dbReference type="OrthoDB" id="941679at2759"/>
<dbReference type="PROSITE" id="PS00587">
    <property type="entry name" value="GLYCOSYL_HYDROL_F17"/>
    <property type="match status" value="1"/>
</dbReference>
<gene>
    <name evidence="16" type="ORF">CCACVL1_15385</name>
</gene>
<dbReference type="FunFam" id="3.60.10.10:FF:000058">
    <property type="entry name" value="Tyrosyl-DNA phosphodiesterase 2"/>
    <property type="match status" value="1"/>
</dbReference>
<dbReference type="SMART" id="SM00768">
    <property type="entry name" value="X8"/>
    <property type="match status" value="1"/>
</dbReference>
<reference evidence="16 17" key="1">
    <citation type="submission" date="2013-09" db="EMBL/GenBank/DDBJ databases">
        <title>Corchorus capsularis genome sequencing.</title>
        <authorList>
            <person name="Alam M."/>
            <person name="Haque M.S."/>
            <person name="Islam M.S."/>
            <person name="Emdad E.M."/>
            <person name="Islam M.M."/>
            <person name="Ahmed B."/>
            <person name="Halim A."/>
            <person name="Hossen Q.M.M."/>
            <person name="Hossain M.Z."/>
            <person name="Ahmed R."/>
            <person name="Khan M.M."/>
            <person name="Islam R."/>
            <person name="Rashid M.M."/>
            <person name="Khan S.A."/>
            <person name="Rahman M.S."/>
            <person name="Alam M."/>
        </authorList>
    </citation>
    <scope>NUCLEOTIDE SEQUENCE [LARGE SCALE GENOMIC DNA]</scope>
    <source>
        <strain evidence="17">cv. CVL-1</strain>
        <tissue evidence="16">Whole seedling</tissue>
    </source>
</reference>
<comment type="similarity">
    <text evidence="4">Belongs to the multicopper oxidase family.</text>
</comment>
<protein>
    <recommendedName>
        <fullName evidence="5">glucan endo-1,3-beta-D-glucosidase</fullName>
        <ecNumber evidence="5">3.2.1.39</ecNumber>
    </recommendedName>
</protein>
<keyword evidence="12 14" id="KW-0326">Glycosidase</keyword>
<dbReference type="Gene3D" id="3.20.20.80">
    <property type="entry name" value="Glycosidases"/>
    <property type="match status" value="1"/>
</dbReference>
<evidence type="ECO:0000256" key="5">
    <source>
        <dbReference type="ARBA" id="ARBA00012780"/>
    </source>
</evidence>
<dbReference type="InterPro" id="IPR005135">
    <property type="entry name" value="Endo/exonuclease/phosphatase"/>
</dbReference>
<evidence type="ECO:0000256" key="11">
    <source>
        <dbReference type="ARBA" id="ARBA00023180"/>
    </source>
</evidence>
<dbReference type="EMBL" id="AWWV01010843">
    <property type="protein sequence ID" value="OMO76823.1"/>
    <property type="molecule type" value="Genomic_DNA"/>
</dbReference>
<keyword evidence="9" id="KW-0611">Plant defense</keyword>
<proteinExistence type="inferred from homology"/>